<dbReference type="EMBL" id="CAJNIZ010045560">
    <property type="protein sequence ID" value="CAE7723834.1"/>
    <property type="molecule type" value="Genomic_DNA"/>
</dbReference>
<dbReference type="AlphaFoldDB" id="A0A812X8R1"/>
<feature type="compositionally biased region" description="Basic and acidic residues" evidence="1">
    <location>
        <begin position="213"/>
        <end position="232"/>
    </location>
</feature>
<sequence>MALGALHDITNLASRGYDADGFGLPGTPERLRSPTKKLYTPRCTETDGEQHRMPMHSGRPSTSSCRALSEGSCLRRESIGRRTSILELAPEDRMRALGVPERLGHLPRQRKHSLGPPQRKQLSMQQAQTPHEHARQPGRAVPVVPVSSPSLVFEASRGNAHIRQETERTYFMASSPSNPRFPLTPRQTRPRSRARTVGPRTPRSPPASFAVTRRTERPLKSDDAKGANADRNHRAKAAAPPPRWRY</sequence>
<evidence type="ECO:0000256" key="1">
    <source>
        <dbReference type="SAM" id="MobiDB-lite"/>
    </source>
</evidence>
<comment type="caution">
    <text evidence="2">The sequence shown here is derived from an EMBL/GenBank/DDBJ whole genome shotgun (WGS) entry which is preliminary data.</text>
</comment>
<feature type="region of interest" description="Disordered" evidence="1">
    <location>
        <begin position="169"/>
        <end position="246"/>
    </location>
</feature>
<name>A0A812X8R1_SYMPI</name>
<dbReference type="Proteomes" id="UP000649617">
    <property type="component" value="Unassembled WGS sequence"/>
</dbReference>
<evidence type="ECO:0000313" key="2">
    <source>
        <dbReference type="EMBL" id="CAE7723834.1"/>
    </source>
</evidence>
<organism evidence="2 3">
    <name type="scientific">Symbiodinium pilosum</name>
    <name type="common">Dinoflagellate</name>
    <dbReference type="NCBI Taxonomy" id="2952"/>
    <lineage>
        <taxon>Eukaryota</taxon>
        <taxon>Sar</taxon>
        <taxon>Alveolata</taxon>
        <taxon>Dinophyceae</taxon>
        <taxon>Suessiales</taxon>
        <taxon>Symbiodiniaceae</taxon>
        <taxon>Symbiodinium</taxon>
    </lineage>
</organism>
<evidence type="ECO:0000313" key="3">
    <source>
        <dbReference type="Proteomes" id="UP000649617"/>
    </source>
</evidence>
<feature type="region of interest" description="Disordered" evidence="1">
    <location>
        <begin position="40"/>
        <end position="66"/>
    </location>
</feature>
<reference evidence="2" key="1">
    <citation type="submission" date="2021-02" db="EMBL/GenBank/DDBJ databases">
        <authorList>
            <person name="Dougan E. K."/>
            <person name="Rhodes N."/>
            <person name="Thang M."/>
            <person name="Chan C."/>
        </authorList>
    </citation>
    <scope>NUCLEOTIDE SEQUENCE</scope>
</reference>
<keyword evidence="3" id="KW-1185">Reference proteome</keyword>
<feature type="compositionally biased region" description="Polar residues" evidence="1">
    <location>
        <begin position="120"/>
        <end position="129"/>
    </location>
</feature>
<proteinExistence type="predicted"/>
<gene>
    <name evidence="2" type="ORF">SPIL2461_LOCUS20673</name>
</gene>
<feature type="region of interest" description="Disordered" evidence="1">
    <location>
        <begin position="101"/>
        <end position="145"/>
    </location>
</feature>
<accession>A0A812X8R1</accession>
<protein>
    <submittedName>
        <fullName evidence="2">Uncharacterized protein</fullName>
    </submittedName>
</protein>